<name>A0ABT2HLE8_9MICO</name>
<proteinExistence type="predicted"/>
<evidence type="ECO:0000313" key="1">
    <source>
        <dbReference type="EMBL" id="MCS6524081.1"/>
    </source>
</evidence>
<gene>
    <name evidence="1" type="ORF">NYQ28_16045</name>
</gene>
<protein>
    <submittedName>
        <fullName evidence="1">Uncharacterized protein</fullName>
    </submittedName>
</protein>
<dbReference type="EMBL" id="JANVAD010000010">
    <property type="protein sequence ID" value="MCS6524081.1"/>
    <property type="molecule type" value="Genomic_DNA"/>
</dbReference>
<accession>A0ABT2HLE8</accession>
<keyword evidence="2" id="KW-1185">Reference proteome</keyword>
<evidence type="ECO:0000313" key="2">
    <source>
        <dbReference type="Proteomes" id="UP001652264"/>
    </source>
</evidence>
<sequence length="40" mass="4069">MPPSTFTVPVDAQDVLDGGALAAGSELSLGAWDVRVVAVR</sequence>
<dbReference type="RefSeq" id="WP_257222048.1">
    <property type="nucleotide sequence ID" value="NZ_BMNV01000012.1"/>
</dbReference>
<comment type="caution">
    <text evidence="1">The sequence shown here is derived from an EMBL/GenBank/DDBJ whole genome shotgun (WGS) entry which is preliminary data.</text>
</comment>
<dbReference type="GeneID" id="95325716"/>
<organism evidence="1 2">
    <name type="scientific">Curtobacterium citreum</name>
    <dbReference type="NCBI Taxonomy" id="2036"/>
    <lineage>
        <taxon>Bacteria</taxon>
        <taxon>Bacillati</taxon>
        <taxon>Actinomycetota</taxon>
        <taxon>Actinomycetes</taxon>
        <taxon>Micrococcales</taxon>
        <taxon>Microbacteriaceae</taxon>
        <taxon>Curtobacterium</taxon>
    </lineage>
</organism>
<reference evidence="1 2" key="1">
    <citation type="submission" date="2022-08" db="EMBL/GenBank/DDBJ databases">
        <title>Taxonomy of Curtobacterium flaccumfaciens.</title>
        <authorList>
            <person name="Osdaghi E."/>
            <person name="Taghavi S.M."/>
            <person name="Hamidizade M."/>
            <person name="Abachi H."/>
            <person name="Fazliarab A."/>
            <person name="Baeyen S."/>
            <person name="Portier P."/>
            <person name="Van Vaerenbergh J."/>
            <person name="Jacques M.-A."/>
        </authorList>
    </citation>
    <scope>NUCLEOTIDE SEQUENCE [LARGE SCALE GENOMIC DNA]</scope>
    <source>
        <strain evidence="1 2">LMG8786T</strain>
    </source>
</reference>
<dbReference type="Proteomes" id="UP001652264">
    <property type="component" value="Unassembled WGS sequence"/>
</dbReference>